<sequence length="106" mass="11915">MLFGNGQRDYWRDVPEAPAHAVMSRLYLFEGEFFLDITDGTAWKTQVLGKYTGDTRDPVIRARILGTQGVVSIDAYDSNLNRETREFKVASTITTVYGQTVVTGTF</sequence>
<reference evidence="1 2" key="1">
    <citation type="submission" date="2023-07" db="EMBL/GenBank/DDBJ databases">
        <title>Genomic Encyclopedia of Type Strains, Phase IV (KMG-IV): sequencing the most valuable type-strain genomes for metagenomic binning, comparative biology and taxonomic classification.</title>
        <authorList>
            <person name="Goeker M."/>
        </authorList>
    </citation>
    <scope>NUCLEOTIDE SEQUENCE [LARGE SCALE GENOMIC DNA]</scope>
    <source>
        <strain evidence="1 2">B6-8</strain>
    </source>
</reference>
<evidence type="ECO:0000313" key="1">
    <source>
        <dbReference type="EMBL" id="MDQ0437945.1"/>
    </source>
</evidence>
<keyword evidence="2" id="KW-1185">Reference proteome</keyword>
<dbReference type="Proteomes" id="UP001241603">
    <property type="component" value="Unassembled WGS sequence"/>
</dbReference>
<comment type="caution">
    <text evidence="1">The sequence shown here is derived from an EMBL/GenBank/DDBJ whole genome shotgun (WGS) entry which is preliminary data.</text>
</comment>
<dbReference type="InterPro" id="IPR020288">
    <property type="entry name" value="Sheath_initiator"/>
</dbReference>
<proteinExistence type="predicted"/>
<dbReference type="EMBL" id="JAUSVO010000003">
    <property type="protein sequence ID" value="MDQ0437945.1"/>
    <property type="molecule type" value="Genomic_DNA"/>
</dbReference>
<dbReference type="Pfam" id="PF10934">
    <property type="entry name" value="Sheath_initiator"/>
    <property type="match status" value="1"/>
</dbReference>
<protein>
    <submittedName>
        <fullName evidence="1">Uncharacterized protein</fullName>
    </submittedName>
</protein>
<name>A0ABU0H6K6_9HYPH</name>
<accession>A0ABU0H6K6</accession>
<gene>
    <name evidence="1" type="ORF">QO014_002337</name>
</gene>
<organism evidence="1 2">
    <name type="scientific">Kaistia dalseonensis</name>
    <dbReference type="NCBI Taxonomy" id="410840"/>
    <lineage>
        <taxon>Bacteria</taxon>
        <taxon>Pseudomonadati</taxon>
        <taxon>Pseudomonadota</taxon>
        <taxon>Alphaproteobacteria</taxon>
        <taxon>Hyphomicrobiales</taxon>
        <taxon>Kaistiaceae</taxon>
        <taxon>Kaistia</taxon>
    </lineage>
</organism>
<dbReference type="RefSeq" id="WP_266348871.1">
    <property type="nucleotide sequence ID" value="NZ_JAPKNG010000003.1"/>
</dbReference>
<evidence type="ECO:0000313" key="2">
    <source>
        <dbReference type="Proteomes" id="UP001241603"/>
    </source>
</evidence>